<dbReference type="Proteomes" id="UP000241808">
    <property type="component" value="Unassembled WGS sequence"/>
</dbReference>
<keyword evidence="1" id="KW-0812">Transmembrane</keyword>
<dbReference type="InterPro" id="IPR010865">
    <property type="entry name" value="DUF1499"/>
</dbReference>
<organism evidence="2 3">
    <name type="scientific">Phreatobacter oligotrophus</name>
    <dbReference type="NCBI Taxonomy" id="1122261"/>
    <lineage>
        <taxon>Bacteria</taxon>
        <taxon>Pseudomonadati</taxon>
        <taxon>Pseudomonadota</taxon>
        <taxon>Alphaproteobacteria</taxon>
        <taxon>Hyphomicrobiales</taxon>
        <taxon>Phreatobacteraceae</taxon>
        <taxon>Phreatobacter</taxon>
    </lineage>
</organism>
<keyword evidence="3" id="KW-1185">Reference proteome</keyword>
<dbReference type="AlphaFoldDB" id="A0A2T4ZFW6"/>
<dbReference type="Pfam" id="PF07386">
    <property type="entry name" value="DUF1499"/>
    <property type="match status" value="1"/>
</dbReference>
<feature type="transmembrane region" description="Helical" evidence="1">
    <location>
        <begin position="13"/>
        <end position="34"/>
    </location>
</feature>
<evidence type="ECO:0000313" key="2">
    <source>
        <dbReference type="EMBL" id="PTM60817.1"/>
    </source>
</evidence>
<accession>A0A2T4ZFW6</accession>
<name>A0A2T4ZFW6_9HYPH</name>
<keyword evidence="1" id="KW-0472">Membrane</keyword>
<proteinExistence type="predicted"/>
<keyword evidence="1" id="KW-1133">Transmembrane helix</keyword>
<reference evidence="2 3" key="1">
    <citation type="submission" date="2018-04" db="EMBL/GenBank/DDBJ databases">
        <title>Genomic Encyclopedia of Archaeal and Bacterial Type Strains, Phase II (KMG-II): from individual species to whole genera.</title>
        <authorList>
            <person name="Goeker M."/>
        </authorList>
    </citation>
    <scope>NUCLEOTIDE SEQUENCE [LARGE SCALE GENOMIC DNA]</scope>
    <source>
        <strain evidence="2 3">DSM 25521</strain>
    </source>
</reference>
<gene>
    <name evidence="2" type="ORF">C8P69_102200</name>
</gene>
<sequence>MPRRPLVEPTSRLAIWGLRLVLAGMAVMLVAILAARLDRLDGYQAVIALALGLAIVAIGVLLAVLGGIVIWVTGYGGARRATLAVVLGLAVSAYPVALMVIGLRLPALNDITSDLTDPPSFGIAAMARPANANPVAYPAAFAPVQRRIYPEIRGIDVDLPADSVNEIVNDLVESRRWTVLDQVDYRGPDREGRVEMVTRSLLLGFRDDIVIRIRSVNGRARIDMRSAARYGRQDFGENARRTIAALDEMRVAARRAQRER</sequence>
<evidence type="ECO:0000313" key="3">
    <source>
        <dbReference type="Proteomes" id="UP000241808"/>
    </source>
</evidence>
<protein>
    <submittedName>
        <fullName evidence="2">Uncharacterized protein DUF1499</fullName>
    </submittedName>
</protein>
<comment type="caution">
    <text evidence="2">The sequence shown here is derived from an EMBL/GenBank/DDBJ whole genome shotgun (WGS) entry which is preliminary data.</text>
</comment>
<evidence type="ECO:0000256" key="1">
    <source>
        <dbReference type="SAM" id="Phobius"/>
    </source>
</evidence>
<dbReference type="RefSeq" id="WP_108174762.1">
    <property type="nucleotide sequence ID" value="NZ_PZZL01000002.1"/>
</dbReference>
<feature type="transmembrane region" description="Helical" evidence="1">
    <location>
        <begin position="83"/>
        <end position="103"/>
    </location>
</feature>
<dbReference type="EMBL" id="PZZL01000002">
    <property type="protein sequence ID" value="PTM60817.1"/>
    <property type="molecule type" value="Genomic_DNA"/>
</dbReference>
<dbReference type="OrthoDB" id="1523552at2"/>
<feature type="transmembrane region" description="Helical" evidence="1">
    <location>
        <begin position="46"/>
        <end position="71"/>
    </location>
</feature>